<dbReference type="PROSITE" id="PS50850">
    <property type="entry name" value="MFS"/>
    <property type="match status" value="1"/>
</dbReference>
<evidence type="ECO:0000259" key="8">
    <source>
        <dbReference type="PROSITE" id="PS50850"/>
    </source>
</evidence>
<feature type="transmembrane region" description="Helical" evidence="7">
    <location>
        <begin position="344"/>
        <end position="365"/>
    </location>
</feature>
<proteinExistence type="predicted"/>
<dbReference type="EMBL" id="BAAAVS010000002">
    <property type="protein sequence ID" value="GAA3025498.1"/>
    <property type="molecule type" value="Genomic_DNA"/>
</dbReference>
<feature type="domain" description="Major facilitator superfamily (MFS) profile" evidence="8">
    <location>
        <begin position="41"/>
        <end position="426"/>
    </location>
</feature>
<comment type="caution">
    <text evidence="9">The sequence shown here is derived from an EMBL/GenBank/DDBJ whole genome shotgun (WGS) entry which is preliminary data.</text>
</comment>
<protein>
    <submittedName>
        <fullName evidence="9">MFS transporter</fullName>
    </submittedName>
</protein>
<name>A0ABN3YCD5_9ACTN</name>
<evidence type="ECO:0000256" key="6">
    <source>
        <dbReference type="ARBA" id="ARBA00023136"/>
    </source>
</evidence>
<dbReference type="PANTHER" id="PTHR23513">
    <property type="entry name" value="INTEGRAL MEMBRANE EFFLUX PROTEIN-RELATED"/>
    <property type="match status" value="1"/>
</dbReference>
<evidence type="ECO:0000256" key="2">
    <source>
        <dbReference type="ARBA" id="ARBA00022448"/>
    </source>
</evidence>
<keyword evidence="4 7" id="KW-0812">Transmembrane</keyword>
<dbReference type="InterPro" id="IPR020846">
    <property type="entry name" value="MFS_dom"/>
</dbReference>
<accession>A0ABN3YCD5</accession>
<reference evidence="9 10" key="1">
    <citation type="journal article" date="2019" name="Int. J. Syst. Evol. Microbiol.">
        <title>The Global Catalogue of Microorganisms (GCM) 10K type strain sequencing project: providing services to taxonomists for standard genome sequencing and annotation.</title>
        <authorList>
            <consortium name="The Broad Institute Genomics Platform"/>
            <consortium name="The Broad Institute Genome Sequencing Center for Infectious Disease"/>
            <person name="Wu L."/>
            <person name="Ma J."/>
        </authorList>
    </citation>
    <scope>NUCLEOTIDE SEQUENCE [LARGE SCALE GENOMIC DNA]</scope>
    <source>
        <strain evidence="9 10">JCM 14234</strain>
    </source>
</reference>
<keyword evidence="5 7" id="KW-1133">Transmembrane helix</keyword>
<evidence type="ECO:0000256" key="7">
    <source>
        <dbReference type="SAM" id="Phobius"/>
    </source>
</evidence>
<feature type="transmembrane region" description="Helical" evidence="7">
    <location>
        <begin position="253"/>
        <end position="274"/>
    </location>
</feature>
<comment type="subcellular location">
    <subcellularLocation>
        <location evidence="1">Cell membrane</location>
        <topology evidence="1">Multi-pass membrane protein</topology>
    </subcellularLocation>
</comment>
<feature type="transmembrane region" description="Helical" evidence="7">
    <location>
        <begin position="401"/>
        <end position="424"/>
    </location>
</feature>
<dbReference type="PANTHER" id="PTHR23513:SF11">
    <property type="entry name" value="STAPHYLOFERRIN A TRANSPORTER"/>
    <property type="match status" value="1"/>
</dbReference>
<dbReference type="Pfam" id="PF05977">
    <property type="entry name" value="MFS_3"/>
    <property type="match status" value="1"/>
</dbReference>
<keyword evidence="3" id="KW-1003">Cell membrane</keyword>
<evidence type="ECO:0000313" key="9">
    <source>
        <dbReference type="EMBL" id="GAA3025498.1"/>
    </source>
</evidence>
<feature type="transmembrane region" description="Helical" evidence="7">
    <location>
        <begin position="286"/>
        <end position="304"/>
    </location>
</feature>
<gene>
    <name evidence="9" type="ORF">GCM10010528_04260</name>
</gene>
<evidence type="ECO:0000256" key="4">
    <source>
        <dbReference type="ARBA" id="ARBA00022692"/>
    </source>
</evidence>
<keyword evidence="10" id="KW-1185">Reference proteome</keyword>
<keyword evidence="6 7" id="KW-0472">Membrane</keyword>
<dbReference type="Proteomes" id="UP001501035">
    <property type="component" value="Unassembled WGS sequence"/>
</dbReference>
<evidence type="ECO:0000256" key="1">
    <source>
        <dbReference type="ARBA" id="ARBA00004651"/>
    </source>
</evidence>
<feature type="transmembrane region" description="Helical" evidence="7">
    <location>
        <begin position="73"/>
        <end position="95"/>
    </location>
</feature>
<feature type="transmembrane region" description="Helical" evidence="7">
    <location>
        <begin position="377"/>
        <end position="395"/>
    </location>
</feature>
<evidence type="ECO:0000313" key="10">
    <source>
        <dbReference type="Proteomes" id="UP001501035"/>
    </source>
</evidence>
<evidence type="ECO:0000256" key="3">
    <source>
        <dbReference type="ARBA" id="ARBA00022475"/>
    </source>
</evidence>
<organism evidence="9 10">
    <name type="scientific">Gordonia defluvii</name>
    <dbReference type="NCBI Taxonomy" id="283718"/>
    <lineage>
        <taxon>Bacteria</taxon>
        <taxon>Bacillati</taxon>
        <taxon>Actinomycetota</taxon>
        <taxon>Actinomycetes</taxon>
        <taxon>Mycobacteriales</taxon>
        <taxon>Gordoniaceae</taxon>
        <taxon>Gordonia</taxon>
    </lineage>
</organism>
<feature type="transmembrane region" description="Helical" evidence="7">
    <location>
        <begin position="316"/>
        <end position="338"/>
    </location>
</feature>
<sequence>MGCRRLSATTTGQINVNRLAGEPKLMPMALKLGTAPLQNEVFRNLFLALMISNIGLWMQTVGAQWFLVDANAGPAVISLVQTASLLPTLVFSLLAGVLADVLNPKRLLIVMTVYAVVIAGVMAGLAWSGLLTPPILLVLTFLLGSGAALSAPAFQAIQPELVPRDQIADAASLGSVAMNTARAVGPALAGVLFTFGGAGTVFAVNAVSYVAVLFALLTWRRPPKAADVEREHIAMSMTVGMRYLAAAPVVQRLLLRAALFALPASALWALLPVVARSHFHFDSTGYGVLLGLLGVGAVCGMFVLPAIRATISSDLLLAGSALLFAGGTVAAGFAPFGWAAVPLFLAGFGWTAQLSTLNAAMQLTLPQWVRARGMSMYLLVFMGLQGLGAFGWGLLGQSLSPGTALAIAAGLLVSAAATATVLPLHPMTAQLDRTLFVTWPVPNLVFEPGPSDGPVQIEVTYRVEPENRQAFLTAMTPLAGSRRRTGGRSWRLYQTGEEPDTYIEQFVVPSWSEYQRQRTQRWTGFDHENILRVAAVAEREGQRHLFTEAVH</sequence>
<feature type="transmembrane region" description="Helical" evidence="7">
    <location>
        <begin position="45"/>
        <end position="67"/>
    </location>
</feature>
<dbReference type="InterPro" id="IPR036259">
    <property type="entry name" value="MFS_trans_sf"/>
</dbReference>
<dbReference type="InterPro" id="IPR010290">
    <property type="entry name" value="TM_effector"/>
</dbReference>
<feature type="transmembrane region" description="Helical" evidence="7">
    <location>
        <begin position="107"/>
        <end position="129"/>
    </location>
</feature>
<dbReference type="CDD" id="cd06173">
    <property type="entry name" value="MFS_MefA_like"/>
    <property type="match status" value="1"/>
</dbReference>
<dbReference type="SUPFAM" id="SSF103473">
    <property type="entry name" value="MFS general substrate transporter"/>
    <property type="match status" value="1"/>
</dbReference>
<keyword evidence="2" id="KW-0813">Transport</keyword>
<dbReference type="Gene3D" id="1.20.1250.20">
    <property type="entry name" value="MFS general substrate transporter like domains"/>
    <property type="match status" value="1"/>
</dbReference>
<evidence type="ECO:0000256" key="5">
    <source>
        <dbReference type="ARBA" id="ARBA00022989"/>
    </source>
</evidence>
<feature type="transmembrane region" description="Helical" evidence="7">
    <location>
        <begin position="191"/>
        <end position="217"/>
    </location>
</feature>